<sequence>MYAVCLVSAKTLPFEVLAAVRELSAAAAPASLAPHEPPPHLFDAYVWFEPLVDRWLAVTKTMAVQRVRAAVELGK</sequence>
<gene>
    <name evidence="1" type="ORF">EVAR_49377_1</name>
</gene>
<keyword evidence="2" id="KW-1185">Reference proteome</keyword>
<organism evidence="1 2">
    <name type="scientific">Eumeta variegata</name>
    <name type="common">Bagworm moth</name>
    <name type="synonym">Eumeta japonica</name>
    <dbReference type="NCBI Taxonomy" id="151549"/>
    <lineage>
        <taxon>Eukaryota</taxon>
        <taxon>Metazoa</taxon>
        <taxon>Ecdysozoa</taxon>
        <taxon>Arthropoda</taxon>
        <taxon>Hexapoda</taxon>
        <taxon>Insecta</taxon>
        <taxon>Pterygota</taxon>
        <taxon>Neoptera</taxon>
        <taxon>Endopterygota</taxon>
        <taxon>Lepidoptera</taxon>
        <taxon>Glossata</taxon>
        <taxon>Ditrysia</taxon>
        <taxon>Tineoidea</taxon>
        <taxon>Psychidae</taxon>
        <taxon>Oiketicinae</taxon>
        <taxon>Eumeta</taxon>
    </lineage>
</organism>
<evidence type="ECO:0000313" key="1">
    <source>
        <dbReference type="EMBL" id="GBP67482.1"/>
    </source>
</evidence>
<dbReference type="AlphaFoldDB" id="A0A4C1XWN5"/>
<accession>A0A4C1XWN5</accession>
<name>A0A4C1XWN5_EUMVA</name>
<comment type="caution">
    <text evidence="1">The sequence shown here is derived from an EMBL/GenBank/DDBJ whole genome shotgun (WGS) entry which is preliminary data.</text>
</comment>
<dbReference type="EMBL" id="BGZK01000984">
    <property type="protein sequence ID" value="GBP67482.1"/>
    <property type="molecule type" value="Genomic_DNA"/>
</dbReference>
<evidence type="ECO:0000313" key="2">
    <source>
        <dbReference type="Proteomes" id="UP000299102"/>
    </source>
</evidence>
<dbReference type="Proteomes" id="UP000299102">
    <property type="component" value="Unassembled WGS sequence"/>
</dbReference>
<protein>
    <submittedName>
        <fullName evidence="1">Uncharacterized protein</fullName>
    </submittedName>
</protein>
<dbReference type="OrthoDB" id="7976202at2759"/>
<reference evidence="1 2" key="1">
    <citation type="journal article" date="2019" name="Commun. Biol.">
        <title>The bagworm genome reveals a unique fibroin gene that provides high tensile strength.</title>
        <authorList>
            <person name="Kono N."/>
            <person name="Nakamura H."/>
            <person name="Ohtoshi R."/>
            <person name="Tomita M."/>
            <person name="Numata K."/>
            <person name="Arakawa K."/>
        </authorList>
    </citation>
    <scope>NUCLEOTIDE SEQUENCE [LARGE SCALE GENOMIC DNA]</scope>
</reference>
<proteinExistence type="predicted"/>